<proteinExistence type="predicted"/>
<dbReference type="InterPro" id="IPR006357">
    <property type="entry name" value="HAD-SF_hydro_IIA"/>
</dbReference>
<accession>A0A1M4W5A4</accession>
<dbReference type="PANTHER" id="PTHR19288">
    <property type="entry name" value="4-NITROPHENYLPHOSPHATASE-RELATED"/>
    <property type="match status" value="1"/>
</dbReference>
<dbReference type="AlphaFoldDB" id="A0A1M4W5A4"/>
<dbReference type="Gene3D" id="3.40.50.1000">
    <property type="entry name" value="HAD superfamily/HAD-like"/>
    <property type="match status" value="2"/>
</dbReference>
<organism evidence="1 2">
    <name type="scientific">Kaistia soli DSM 19436</name>
    <dbReference type="NCBI Taxonomy" id="1122133"/>
    <lineage>
        <taxon>Bacteria</taxon>
        <taxon>Pseudomonadati</taxon>
        <taxon>Pseudomonadota</taxon>
        <taxon>Alphaproteobacteria</taxon>
        <taxon>Hyphomicrobiales</taxon>
        <taxon>Kaistiaceae</taxon>
        <taxon>Kaistia</taxon>
    </lineage>
</organism>
<keyword evidence="1" id="KW-0378">Hydrolase</keyword>
<reference evidence="1 2" key="1">
    <citation type="submission" date="2016-11" db="EMBL/GenBank/DDBJ databases">
        <authorList>
            <person name="Jaros S."/>
            <person name="Januszkiewicz K."/>
            <person name="Wedrychowicz H."/>
        </authorList>
    </citation>
    <scope>NUCLEOTIDE SEQUENCE [LARGE SCALE GENOMIC DNA]</scope>
    <source>
        <strain evidence="1 2">DSM 19436</strain>
    </source>
</reference>
<evidence type="ECO:0000313" key="2">
    <source>
        <dbReference type="Proteomes" id="UP000184485"/>
    </source>
</evidence>
<evidence type="ECO:0000313" key="1">
    <source>
        <dbReference type="EMBL" id="SHE76396.1"/>
    </source>
</evidence>
<dbReference type="NCBIfam" id="TIGR01459">
    <property type="entry name" value="HAD-SF-IIA-hyp4"/>
    <property type="match status" value="1"/>
</dbReference>
<dbReference type="CDD" id="cd07525">
    <property type="entry name" value="HAD_like"/>
    <property type="match status" value="1"/>
</dbReference>
<dbReference type="InterPro" id="IPR036412">
    <property type="entry name" value="HAD-like_sf"/>
</dbReference>
<dbReference type="SUPFAM" id="SSF56784">
    <property type="entry name" value="HAD-like"/>
    <property type="match status" value="1"/>
</dbReference>
<dbReference type="Pfam" id="PF13344">
    <property type="entry name" value="Hydrolase_6"/>
    <property type="match status" value="1"/>
</dbReference>
<protein>
    <submittedName>
        <fullName evidence="1">HAD-superfamily class IIA hydrolase, TIGR01459</fullName>
    </submittedName>
</protein>
<dbReference type="STRING" id="1122133.SAMN02745157_0883"/>
<dbReference type="GO" id="GO:0016791">
    <property type="term" value="F:phosphatase activity"/>
    <property type="evidence" value="ECO:0007669"/>
    <property type="project" value="TreeGrafter"/>
</dbReference>
<dbReference type="PANTHER" id="PTHR19288:SF90">
    <property type="entry name" value="OS08G0542600 PROTEIN"/>
    <property type="match status" value="1"/>
</dbReference>
<dbReference type="Pfam" id="PF13242">
    <property type="entry name" value="Hydrolase_like"/>
    <property type="match status" value="1"/>
</dbReference>
<gene>
    <name evidence="1" type="ORF">SAMN02745157_0883</name>
</gene>
<dbReference type="GO" id="GO:0005737">
    <property type="term" value="C:cytoplasm"/>
    <property type="evidence" value="ECO:0007669"/>
    <property type="project" value="TreeGrafter"/>
</dbReference>
<keyword evidence="2" id="KW-1185">Reference proteome</keyword>
<dbReference type="InterPro" id="IPR006356">
    <property type="entry name" value="HAD-SF_hydro_IIA_hyp3"/>
</dbReference>
<name>A0A1M4W5A4_9HYPH</name>
<dbReference type="EMBL" id="FQUP01000001">
    <property type="protein sequence ID" value="SHE76396.1"/>
    <property type="molecule type" value="Genomic_DNA"/>
</dbReference>
<dbReference type="NCBIfam" id="TIGR01460">
    <property type="entry name" value="HAD-SF-IIA"/>
    <property type="match status" value="1"/>
</dbReference>
<dbReference type="OrthoDB" id="9791073at2"/>
<dbReference type="RefSeq" id="WP_073051533.1">
    <property type="nucleotide sequence ID" value="NZ_FQUP01000001.1"/>
</dbReference>
<dbReference type="Proteomes" id="UP000184485">
    <property type="component" value="Unassembled WGS sequence"/>
</dbReference>
<dbReference type="InterPro" id="IPR023214">
    <property type="entry name" value="HAD_sf"/>
</dbReference>
<sequence>MANYSAPGPISGLAALAPRYDAVLCDVWGVLHNGVASFPPARAALAAFRAAGGTVVLITNAPRTSPFIVEQIAELGVPAASYDAIVTSGDVTRELLAAKAPARLRHIGPEQHLSLYEGLDLPLASVDEAEIVSCTGLRDDIHETPEDYEAELAALAARGLPMICANPDIVVERGHQLVYCAGALAARYDALGGSTSVAGKPHPPIYDAALERVAAIRSGPIALDRVLAIGDGAPTDLAGAYRHGIDVLFVTGGIHSGHFGPADAPDTAAVHRFLEDEGLGATAFLPSLVW</sequence>